<dbReference type="Proteomes" id="UP000576082">
    <property type="component" value="Unassembled WGS sequence"/>
</dbReference>
<organism evidence="1 2">
    <name type="scientific">Flammeovirga aprica JL-4</name>
    <dbReference type="NCBI Taxonomy" id="694437"/>
    <lineage>
        <taxon>Bacteria</taxon>
        <taxon>Pseudomonadati</taxon>
        <taxon>Bacteroidota</taxon>
        <taxon>Cytophagia</taxon>
        <taxon>Cytophagales</taxon>
        <taxon>Flammeovirgaceae</taxon>
        <taxon>Flammeovirga</taxon>
    </lineage>
</organism>
<protein>
    <submittedName>
        <fullName evidence="1">Uncharacterized protein</fullName>
    </submittedName>
</protein>
<evidence type="ECO:0000313" key="1">
    <source>
        <dbReference type="EMBL" id="NME72963.1"/>
    </source>
</evidence>
<dbReference type="AlphaFoldDB" id="A0A7X9S228"/>
<reference evidence="1 2" key="1">
    <citation type="submission" date="2020-04" db="EMBL/GenBank/DDBJ databases">
        <title>Flammeovirga sp. SR4, a novel species isolated from seawater.</title>
        <authorList>
            <person name="Wang X."/>
        </authorList>
    </citation>
    <scope>NUCLEOTIDE SEQUENCE [LARGE SCALE GENOMIC DNA]</scope>
    <source>
        <strain evidence="1 2">ATCC 23126</strain>
    </source>
</reference>
<accession>A0A7X9S228</accession>
<keyword evidence="2" id="KW-1185">Reference proteome</keyword>
<sequence length="107" mass="13072">MSNETEYLEIKLYSTEENVFYGEYINDNQSFYCQYYFSDCDTNIFYKKKPSGIKEFRRGKYVYQFNERQLSEGQRCFYLMNRDSLRKVRGDKLQFLPSVNCNELDYI</sequence>
<dbReference type="EMBL" id="JABANE010000262">
    <property type="protein sequence ID" value="NME72963.1"/>
    <property type="molecule type" value="Genomic_DNA"/>
</dbReference>
<comment type="caution">
    <text evidence="1">The sequence shown here is derived from an EMBL/GenBank/DDBJ whole genome shotgun (WGS) entry which is preliminary data.</text>
</comment>
<name>A0A7X9S228_9BACT</name>
<dbReference type="RefSeq" id="WP_169661116.1">
    <property type="nucleotide sequence ID" value="NZ_JABANE010000262.1"/>
</dbReference>
<gene>
    <name evidence="1" type="ORF">HHU12_33705</name>
</gene>
<evidence type="ECO:0000313" key="2">
    <source>
        <dbReference type="Proteomes" id="UP000576082"/>
    </source>
</evidence>
<proteinExistence type="predicted"/>